<dbReference type="CDD" id="cd00570">
    <property type="entry name" value="GST_N_family"/>
    <property type="match status" value="1"/>
</dbReference>
<dbReference type="AlphaFoldDB" id="A0A6N7PHL2"/>
<dbReference type="Gene3D" id="1.20.1050.10">
    <property type="match status" value="1"/>
</dbReference>
<reference evidence="3 4" key="1">
    <citation type="submission" date="2019-10" db="EMBL/GenBank/DDBJ databases">
        <title>A soil myxobacterium in the family Polyangiaceae.</title>
        <authorList>
            <person name="Li Y."/>
            <person name="Wang J."/>
        </authorList>
    </citation>
    <scope>NUCLEOTIDE SEQUENCE [LARGE SCALE GENOMIC DNA]</scope>
    <source>
        <strain evidence="3 4">DSM 14734</strain>
    </source>
</reference>
<dbReference type="InterPro" id="IPR036249">
    <property type="entry name" value="Thioredoxin-like_sf"/>
</dbReference>
<dbReference type="SUPFAM" id="SSF47616">
    <property type="entry name" value="GST C-terminal domain-like"/>
    <property type="match status" value="1"/>
</dbReference>
<feature type="domain" description="GST N-terminal" evidence="1">
    <location>
        <begin position="1"/>
        <end position="77"/>
    </location>
</feature>
<dbReference type="InterPro" id="IPR004045">
    <property type="entry name" value="Glutathione_S-Trfase_N"/>
</dbReference>
<feature type="domain" description="GST C-terminal" evidence="2">
    <location>
        <begin position="82"/>
        <end position="214"/>
    </location>
</feature>
<accession>A0A6N7PHL2</accession>
<dbReference type="OrthoDB" id="9782992at2"/>
<gene>
    <name evidence="3" type="ORF">GF068_06450</name>
</gene>
<dbReference type="SFLD" id="SFLDS00019">
    <property type="entry name" value="Glutathione_Transferase_(cytos"/>
    <property type="match status" value="1"/>
</dbReference>
<dbReference type="GO" id="GO:0016740">
    <property type="term" value="F:transferase activity"/>
    <property type="evidence" value="ECO:0007669"/>
    <property type="project" value="UniProtKB-KW"/>
</dbReference>
<evidence type="ECO:0000313" key="3">
    <source>
        <dbReference type="EMBL" id="MRG91563.1"/>
    </source>
</evidence>
<organism evidence="3 4">
    <name type="scientific">Polyangium spumosum</name>
    <dbReference type="NCBI Taxonomy" id="889282"/>
    <lineage>
        <taxon>Bacteria</taxon>
        <taxon>Pseudomonadati</taxon>
        <taxon>Myxococcota</taxon>
        <taxon>Polyangia</taxon>
        <taxon>Polyangiales</taxon>
        <taxon>Polyangiaceae</taxon>
        <taxon>Polyangium</taxon>
    </lineage>
</organism>
<dbReference type="PANTHER" id="PTHR43968:SF6">
    <property type="entry name" value="GLUTATHIONE S-TRANSFERASE OMEGA"/>
    <property type="match status" value="1"/>
</dbReference>
<dbReference type="RefSeq" id="WP_153818459.1">
    <property type="nucleotide sequence ID" value="NZ_WJIE01000002.1"/>
</dbReference>
<evidence type="ECO:0000259" key="2">
    <source>
        <dbReference type="PROSITE" id="PS50405"/>
    </source>
</evidence>
<dbReference type="Pfam" id="PF13417">
    <property type="entry name" value="GST_N_3"/>
    <property type="match status" value="1"/>
</dbReference>
<dbReference type="SUPFAM" id="SSF52833">
    <property type="entry name" value="Thioredoxin-like"/>
    <property type="match status" value="1"/>
</dbReference>
<evidence type="ECO:0000313" key="4">
    <source>
        <dbReference type="Proteomes" id="UP000440224"/>
    </source>
</evidence>
<dbReference type="Pfam" id="PF13410">
    <property type="entry name" value="GST_C_2"/>
    <property type="match status" value="1"/>
</dbReference>
<keyword evidence="3" id="KW-0808">Transferase</keyword>
<dbReference type="PANTHER" id="PTHR43968">
    <property type="match status" value="1"/>
</dbReference>
<dbReference type="Proteomes" id="UP000440224">
    <property type="component" value="Unassembled WGS sequence"/>
</dbReference>
<dbReference type="InterPro" id="IPR010987">
    <property type="entry name" value="Glutathione-S-Trfase_C-like"/>
</dbReference>
<dbReference type="GO" id="GO:0005737">
    <property type="term" value="C:cytoplasm"/>
    <property type="evidence" value="ECO:0007669"/>
    <property type="project" value="TreeGrafter"/>
</dbReference>
<dbReference type="InterPro" id="IPR036282">
    <property type="entry name" value="Glutathione-S-Trfase_C_sf"/>
</dbReference>
<keyword evidence="4" id="KW-1185">Reference proteome</keyword>
<dbReference type="PROSITE" id="PS50404">
    <property type="entry name" value="GST_NTER"/>
    <property type="match status" value="1"/>
</dbReference>
<name>A0A6N7PHL2_9BACT</name>
<proteinExistence type="predicted"/>
<sequence>MKLCGFRISNYHNKVRLVLLEKGIPHEEDPTCWPSQDPAFLARTPMGRAPFLETPHGVLCESQVICEYLEDAYPESPLYPRDPFARAKVRELIQVFELNVELVARRTYRAAFMGGSLSNEEKATIQADLAKGIRALQTLAKFDPFIAGAELTVADCAAAVHVPLISLATRRVFGADVFADVPQVATYVEMINQRPHFARVLAESREAFQKAMAGGSRS</sequence>
<dbReference type="Gene3D" id="3.40.30.10">
    <property type="entry name" value="Glutaredoxin"/>
    <property type="match status" value="1"/>
</dbReference>
<protein>
    <submittedName>
        <fullName evidence="3">Glutathione S-transferase</fullName>
    </submittedName>
</protein>
<dbReference type="PROSITE" id="PS50405">
    <property type="entry name" value="GST_CTER"/>
    <property type="match status" value="1"/>
</dbReference>
<dbReference type="InterPro" id="IPR050983">
    <property type="entry name" value="GST_Omega/HSP26"/>
</dbReference>
<dbReference type="SFLD" id="SFLDG00358">
    <property type="entry name" value="Main_(cytGST)"/>
    <property type="match status" value="1"/>
</dbReference>
<evidence type="ECO:0000259" key="1">
    <source>
        <dbReference type="PROSITE" id="PS50404"/>
    </source>
</evidence>
<dbReference type="InterPro" id="IPR040079">
    <property type="entry name" value="Glutathione_S-Trfase"/>
</dbReference>
<comment type="caution">
    <text evidence="3">The sequence shown here is derived from an EMBL/GenBank/DDBJ whole genome shotgun (WGS) entry which is preliminary data.</text>
</comment>
<dbReference type="EMBL" id="WJIE01000002">
    <property type="protein sequence ID" value="MRG91563.1"/>
    <property type="molecule type" value="Genomic_DNA"/>
</dbReference>